<feature type="domain" description="OmpA-like" evidence="1">
    <location>
        <begin position="1"/>
        <end position="70"/>
    </location>
</feature>
<dbReference type="AlphaFoldDB" id="A0A3B0UCQ7"/>
<dbReference type="CDD" id="cd07185">
    <property type="entry name" value="OmpA_C-like"/>
    <property type="match status" value="1"/>
</dbReference>
<gene>
    <name evidence="2" type="ORF">MNBD_BACTEROID06-605</name>
</gene>
<dbReference type="InterPro" id="IPR006665">
    <property type="entry name" value="OmpA-like"/>
</dbReference>
<dbReference type="PANTHER" id="PTHR30329">
    <property type="entry name" value="STATOR ELEMENT OF FLAGELLAR MOTOR COMPLEX"/>
    <property type="match status" value="1"/>
</dbReference>
<name>A0A3B0UCQ7_9ZZZZ</name>
<reference evidence="2" key="1">
    <citation type="submission" date="2018-06" db="EMBL/GenBank/DDBJ databases">
        <authorList>
            <person name="Zhirakovskaya E."/>
        </authorList>
    </citation>
    <scope>NUCLEOTIDE SEQUENCE</scope>
</reference>
<accession>A0A3B0UCQ7</accession>
<dbReference type="PANTHER" id="PTHR30329:SF21">
    <property type="entry name" value="LIPOPROTEIN YIAD-RELATED"/>
    <property type="match status" value="1"/>
</dbReference>
<dbReference type="SUPFAM" id="SSF103088">
    <property type="entry name" value="OmpA-like"/>
    <property type="match status" value="1"/>
</dbReference>
<dbReference type="PRINTS" id="PR01023">
    <property type="entry name" value="NAFLGMOTY"/>
</dbReference>
<dbReference type="EMBL" id="UOES01000449">
    <property type="protein sequence ID" value="VAW28741.1"/>
    <property type="molecule type" value="Genomic_DNA"/>
</dbReference>
<sequence length="70" mass="7832">GHTDSVGPEAYNLGLSERRAKAVVKYLTGKAIANNRVEVKWFGEAKPIESNATKEGRMANRRVEFEILEK</sequence>
<dbReference type="Gene3D" id="3.30.1330.60">
    <property type="entry name" value="OmpA-like domain"/>
    <property type="match status" value="1"/>
</dbReference>
<dbReference type="InterPro" id="IPR036737">
    <property type="entry name" value="OmpA-like_sf"/>
</dbReference>
<dbReference type="Pfam" id="PF00691">
    <property type="entry name" value="OmpA"/>
    <property type="match status" value="1"/>
</dbReference>
<evidence type="ECO:0000313" key="2">
    <source>
        <dbReference type="EMBL" id="VAW28741.1"/>
    </source>
</evidence>
<proteinExistence type="predicted"/>
<feature type="non-terminal residue" evidence="2">
    <location>
        <position position="1"/>
    </location>
</feature>
<dbReference type="InterPro" id="IPR050330">
    <property type="entry name" value="Bact_OuterMem_StrucFunc"/>
</dbReference>
<organism evidence="2">
    <name type="scientific">hydrothermal vent metagenome</name>
    <dbReference type="NCBI Taxonomy" id="652676"/>
    <lineage>
        <taxon>unclassified sequences</taxon>
        <taxon>metagenomes</taxon>
        <taxon>ecological metagenomes</taxon>
    </lineage>
</organism>
<evidence type="ECO:0000259" key="1">
    <source>
        <dbReference type="PROSITE" id="PS51123"/>
    </source>
</evidence>
<protein>
    <recommendedName>
        <fullName evidence="1">OmpA-like domain-containing protein</fullName>
    </recommendedName>
</protein>
<dbReference type="PROSITE" id="PS51123">
    <property type="entry name" value="OMPA_2"/>
    <property type="match status" value="1"/>
</dbReference>